<comment type="caution">
    <text evidence="2">The sequence shown here is derived from an EMBL/GenBank/DDBJ whole genome shotgun (WGS) entry which is preliminary data.</text>
</comment>
<name>A0ABS1SKJ7_9MICO</name>
<evidence type="ECO:0000256" key="1">
    <source>
        <dbReference type="ARBA" id="ARBA00006479"/>
    </source>
</evidence>
<keyword evidence="3" id="KW-1185">Reference proteome</keyword>
<dbReference type="InterPro" id="IPR000600">
    <property type="entry name" value="ROK"/>
</dbReference>
<dbReference type="Proteomes" id="UP001646141">
    <property type="component" value="Unassembled WGS sequence"/>
</dbReference>
<proteinExistence type="inferred from homology"/>
<dbReference type="SUPFAM" id="SSF53067">
    <property type="entry name" value="Actin-like ATPase domain"/>
    <property type="match status" value="1"/>
</dbReference>
<comment type="similarity">
    <text evidence="1">Belongs to the ROK (NagC/XylR) family.</text>
</comment>
<dbReference type="Gene3D" id="3.30.420.40">
    <property type="match status" value="2"/>
</dbReference>
<evidence type="ECO:0000313" key="2">
    <source>
        <dbReference type="EMBL" id="MBL3688693.1"/>
    </source>
</evidence>
<sequence length="291" mass="29204">MDIGGSKTEAVALDPAGRVVATTRLHTTGGTEGVLSTAVAAIDALARNTNRSVGDFAAVGIGIPGQIDREAGVVRHAYNIGIDHLPLAAQLAERTGLAITLDNDVTAAAIGAAHLMELSGTLAYLNLGTGLSAGLVVNGVPLRGAHGVTGEIGHLPVDPLGRPCPCGQRGCLETVASGSALKTFWPAGGDHPGRVLLGAVDAGDPDATAAFENLVRGAASCVRLLVLAMDPHTVVIGGGLRLLGPRLIDGIRATLEGWAAESPFLAELELSGRVQVLASDSPAAAVGAALD</sequence>
<protein>
    <submittedName>
        <fullName evidence="2">ROK family protein</fullName>
    </submittedName>
</protein>
<dbReference type="InterPro" id="IPR043129">
    <property type="entry name" value="ATPase_NBD"/>
</dbReference>
<accession>A0ABS1SKJ7</accession>
<reference evidence="2 3" key="1">
    <citation type="submission" date="2018-09" db="EMBL/GenBank/DDBJ databases">
        <title>Comparative genomics of Leucobacter spp.</title>
        <authorList>
            <person name="Reis A.C."/>
            <person name="Kolvenbach B.A."/>
            <person name="Corvini P.F.X."/>
            <person name="Nunes O.C."/>
        </authorList>
    </citation>
    <scope>NUCLEOTIDE SEQUENCE [LARGE SCALE GENOMIC DNA]</scope>
    <source>
        <strain evidence="2 3">L-1</strain>
    </source>
</reference>
<organism evidence="2 3">
    <name type="scientific">Leucobacter chromiireducens subsp. chromiireducens</name>
    <dbReference type="NCBI Taxonomy" id="660067"/>
    <lineage>
        <taxon>Bacteria</taxon>
        <taxon>Bacillati</taxon>
        <taxon>Actinomycetota</taxon>
        <taxon>Actinomycetes</taxon>
        <taxon>Micrococcales</taxon>
        <taxon>Microbacteriaceae</taxon>
        <taxon>Leucobacter</taxon>
    </lineage>
</organism>
<evidence type="ECO:0000313" key="3">
    <source>
        <dbReference type="Proteomes" id="UP001646141"/>
    </source>
</evidence>
<dbReference type="PANTHER" id="PTHR18964:SF149">
    <property type="entry name" value="BIFUNCTIONAL UDP-N-ACETYLGLUCOSAMINE 2-EPIMERASE_N-ACETYLMANNOSAMINE KINASE"/>
    <property type="match status" value="1"/>
</dbReference>
<dbReference type="Pfam" id="PF00480">
    <property type="entry name" value="ROK"/>
    <property type="match status" value="1"/>
</dbReference>
<gene>
    <name evidence="2" type="ORF">D3226_01800</name>
</gene>
<dbReference type="PANTHER" id="PTHR18964">
    <property type="entry name" value="ROK (REPRESSOR, ORF, KINASE) FAMILY"/>
    <property type="match status" value="1"/>
</dbReference>
<dbReference type="EMBL" id="QYAD01000001">
    <property type="protein sequence ID" value="MBL3688693.1"/>
    <property type="molecule type" value="Genomic_DNA"/>
</dbReference>